<reference evidence="2 3" key="1">
    <citation type="submission" date="2018-09" db="EMBL/GenBank/DDBJ databases">
        <title>Genomic investigation of the strawberry pathogen Phytophthora fragariae indicates pathogenicity is determined by transcriptional variation in three key races.</title>
        <authorList>
            <person name="Adams T.M."/>
            <person name="Armitage A.D."/>
            <person name="Sobczyk M.K."/>
            <person name="Bates H.J."/>
            <person name="Dunwell J.M."/>
            <person name="Nellist C.F."/>
            <person name="Harrison R.J."/>
        </authorList>
    </citation>
    <scope>NUCLEOTIDE SEQUENCE [LARGE SCALE GENOMIC DNA]</scope>
    <source>
        <strain evidence="2 3">SCRP249</strain>
    </source>
</reference>
<feature type="region of interest" description="Disordered" evidence="1">
    <location>
        <begin position="328"/>
        <end position="357"/>
    </location>
</feature>
<dbReference type="EMBL" id="QXFV01000056">
    <property type="protein sequence ID" value="KAE9051123.1"/>
    <property type="molecule type" value="Genomic_DNA"/>
</dbReference>
<name>A0A6A3PBY6_9STRA</name>
<comment type="caution">
    <text evidence="2">The sequence shown here is derived from an EMBL/GenBank/DDBJ whole genome shotgun (WGS) entry which is preliminary data.</text>
</comment>
<feature type="region of interest" description="Disordered" evidence="1">
    <location>
        <begin position="242"/>
        <end position="298"/>
    </location>
</feature>
<feature type="compositionally biased region" description="Basic and acidic residues" evidence="1">
    <location>
        <begin position="262"/>
        <end position="275"/>
    </location>
</feature>
<dbReference type="Proteomes" id="UP000429607">
    <property type="component" value="Unassembled WGS sequence"/>
</dbReference>
<gene>
    <name evidence="2" type="ORF">PR001_g1746</name>
</gene>
<organism evidence="2 3">
    <name type="scientific">Phytophthora rubi</name>
    <dbReference type="NCBI Taxonomy" id="129364"/>
    <lineage>
        <taxon>Eukaryota</taxon>
        <taxon>Sar</taxon>
        <taxon>Stramenopiles</taxon>
        <taxon>Oomycota</taxon>
        <taxon>Peronosporomycetes</taxon>
        <taxon>Peronosporales</taxon>
        <taxon>Peronosporaceae</taxon>
        <taxon>Phytophthora</taxon>
    </lineage>
</organism>
<evidence type="ECO:0000313" key="2">
    <source>
        <dbReference type="EMBL" id="KAE9051123.1"/>
    </source>
</evidence>
<evidence type="ECO:0000313" key="3">
    <source>
        <dbReference type="Proteomes" id="UP000429607"/>
    </source>
</evidence>
<protein>
    <submittedName>
        <fullName evidence="2">Uncharacterized protein</fullName>
    </submittedName>
</protein>
<feature type="compositionally biased region" description="Acidic residues" evidence="1">
    <location>
        <begin position="331"/>
        <end position="340"/>
    </location>
</feature>
<dbReference type="AlphaFoldDB" id="A0A6A3PBY6"/>
<evidence type="ECO:0000256" key="1">
    <source>
        <dbReference type="SAM" id="MobiDB-lite"/>
    </source>
</evidence>
<proteinExistence type="predicted"/>
<accession>A0A6A3PBY6</accession>
<sequence length="518" mass="57819">MQNTRSIEDDIMLAAVAAHANVEEVQHMLNLTKTISYIYVQRSAQFLFERATAMKYQLMRIPFQKAVYGLVNVHSQDGGSVWTRQLARDGTRPTMQREYTVDIHNVTRFTDIGRLTAYLQQHISTEFELEDMDTCTPDSSSTVWQLTMKSIVSGVFAGIVRIVWFSRTLILKYPSVGQRLQCLRCGNLGHTIARCRYTDAQLLGPGSRIAVDQEIAVLDDLAKPFTSFEEVRSMAAKRLNMQDEAEKKSQAAVHPMPTTRQQQDERQHGEEKEDQAVLAGETAPRVQADPIAPEPKRPWVTKSLSAGRKLFAHADTLQQRISVAASRFADLDNDGDEDEEKEQKTEERPPPAATIDISSSDEVGVPVQAVISEEEKAELHLVQGKPPKIKPTPQLVALKQRERAALAVNTFTLRQLRGSAIRHTEQSLEEITDFAGIEKRLGLRQVVTPASGNCMAMALVQAVADQDLATSKQQLEGLTAIIKRGIGWTGQLNFLGQFDDFARKATLINVQRGWDGRS</sequence>